<feature type="region of interest" description="Disordered" evidence="1">
    <location>
        <begin position="217"/>
        <end position="237"/>
    </location>
</feature>
<sequence>PAAPAAPEPGQRIRCWGSKRQFGQALARCSRLLLGPTLNLTPEREQQVQRMFEAAVQENILVNEMLWQELPEEELEHGNDIKVLDDELDECIKETATKRKKFPRKICGHVAKTMKAEREKLKLQQAVTIPKRTLQIHLEQVTTETELMENASIVSQEMNDIMKCLPALMEKADRLSQSLTLLPAIKPSETHKAVFSSDTERCFKTNNEEEVLSVRKMDVTPTETGTTKTSESRNPKRKKWACNLIRKYPKRRLHLNH</sequence>
<feature type="non-terminal residue" evidence="2">
    <location>
        <position position="1"/>
    </location>
</feature>
<protein>
    <submittedName>
        <fullName evidence="2">NSL1, MIND kinetochore complex component-like protein</fullName>
    </submittedName>
</protein>
<evidence type="ECO:0000313" key="2">
    <source>
        <dbReference type="EMBL" id="AFP04862.1"/>
    </source>
</evidence>
<feature type="compositionally biased region" description="Low complexity" evidence="1">
    <location>
        <begin position="220"/>
        <end position="229"/>
    </location>
</feature>
<dbReference type="AlphaFoldDB" id="V9L0T6"/>
<reference evidence="2" key="1">
    <citation type="journal article" date="2014" name="Nature">
        <title>Elephant shark genome provides unique insights into gnathostome evolution.</title>
        <authorList>
            <consortium name="International Elephant Shark Genome Sequencing Consortium"/>
            <person name="Venkatesh B."/>
            <person name="Lee A.P."/>
            <person name="Ravi V."/>
            <person name="Maurya A.K."/>
            <person name="Lian M.M."/>
            <person name="Swann J.B."/>
            <person name="Ohta Y."/>
            <person name="Flajnik M.F."/>
            <person name="Sutoh Y."/>
            <person name="Kasahara M."/>
            <person name="Hoon S."/>
            <person name="Gangu V."/>
            <person name="Roy S.W."/>
            <person name="Irimia M."/>
            <person name="Korzh V."/>
            <person name="Kondrychyn I."/>
            <person name="Lim Z.W."/>
            <person name="Tay B.H."/>
            <person name="Tohari S."/>
            <person name="Kong K.W."/>
            <person name="Ho S."/>
            <person name="Lorente-Galdos B."/>
            <person name="Quilez J."/>
            <person name="Marques-Bonet T."/>
            <person name="Raney B.J."/>
            <person name="Ingham P.W."/>
            <person name="Tay A."/>
            <person name="Hillier L.W."/>
            <person name="Minx P."/>
            <person name="Boehm T."/>
            <person name="Wilson R.K."/>
            <person name="Brenner S."/>
            <person name="Warren W.C."/>
        </authorList>
    </citation>
    <scope>NUCLEOTIDE SEQUENCE</scope>
    <source>
        <tissue evidence="2">Spleen</tissue>
    </source>
</reference>
<dbReference type="InterPro" id="IPR013950">
    <property type="entry name" value="Mis14/Nsl1"/>
</dbReference>
<organism evidence="2">
    <name type="scientific">Callorhinchus milii</name>
    <name type="common">Ghost shark</name>
    <dbReference type="NCBI Taxonomy" id="7868"/>
    <lineage>
        <taxon>Eukaryota</taxon>
        <taxon>Metazoa</taxon>
        <taxon>Chordata</taxon>
        <taxon>Craniata</taxon>
        <taxon>Vertebrata</taxon>
        <taxon>Chondrichthyes</taxon>
        <taxon>Holocephali</taxon>
        <taxon>Chimaeriformes</taxon>
        <taxon>Callorhinchidae</taxon>
        <taxon>Callorhinchus</taxon>
    </lineage>
</organism>
<dbReference type="EMBL" id="JW872344">
    <property type="protein sequence ID" value="AFP04862.1"/>
    <property type="molecule type" value="mRNA"/>
</dbReference>
<evidence type="ECO:0000256" key="1">
    <source>
        <dbReference type="SAM" id="MobiDB-lite"/>
    </source>
</evidence>
<name>V9L0T6_CALMI</name>
<proteinExistence type="evidence at transcript level"/>
<dbReference type="GO" id="GO:0000444">
    <property type="term" value="C:MIS12/MIND type complex"/>
    <property type="evidence" value="ECO:0007669"/>
    <property type="project" value="TreeGrafter"/>
</dbReference>
<dbReference type="PANTHER" id="PTHR31749:SF3">
    <property type="entry name" value="KINETOCHORE-ASSOCIATED PROTEIN NSL1 HOMOLOG"/>
    <property type="match status" value="1"/>
</dbReference>
<accession>V9L0T6</accession>
<dbReference type="GO" id="GO:0000070">
    <property type="term" value="P:mitotic sister chromatid segregation"/>
    <property type="evidence" value="ECO:0007669"/>
    <property type="project" value="InterPro"/>
</dbReference>
<dbReference type="PANTHER" id="PTHR31749">
    <property type="entry name" value="KINETOCHORE-ASSOCIATED PROTEIN NSL1 HOMOLOG"/>
    <property type="match status" value="1"/>
</dbReference>
<dbReference type="Pfam" id="PF08641">
    <property type="entry name" value="Mis14"/>
    <property type="match status" value="1"/>
</dbReference>